<name>A0A4Q9Y136_9LACO</name>
<organism evidence="1 2">
    <name type="scientific">Lactiplantibacillus paraplantarum</name>
    <dbReference type="NCBI Taxonomy" id="60520"/>
    <lineage>
        <taxon>Bacteria</taxon>
        <taxon>Bacillati</taxon>
        <taxon>Bacillota</taxon>
        <taxon>Bacilli</taxon>
        <taxon>Lactobacillales</taxon>
        <taxon>Lactobacillaceae</taxon>
        <taxon>Lactiplantibacillus</taxon>
    </lineage>
</organism>
<sequence>MGQAVTRWVWLPAPVVTRQSTFKIHAGDLQLHPVPLQAAQWYRFDRSRPGRVCAMPIPSDQHAAFIYLAAQAIGNGQVGVLPAPERPIMTRATMISFTR</sequence>
<dbReference type="EMBL" id="SEHH01000057">
    <property type="protein sequence ID" value="TBX42587.1"/>
    <property type="molecule type" value="Genomic_DNA"/>
</dbReference>
<proteinExistence type="predicted"/>
<dbReference type="Proteomes" id="UP000292648">
    <property type="component" value="Unassembled WGS sequence"/>
</dbReference>
<reference evidence="1 2" key="1">
    <citation type="submission" date="2019-01" db="EMBL/GenBank/DDBJ databases">
        <title>Draft genome sequence of Lactobacillus paraplantarum OSY-TC318, a Producer of the novel lantibiotic Paraplantaracin TC318.</title>
        <authorList>
            <person name="Hussein W.E."/>
            <person name="Huang E."/>
            <person name="Yousef A.E."/>
        </authorList>
    </citation>
    <scope>NUCLEOTIDE SEQUENCE [LARGE SCALE GENOMIC DNA]</scope>
    <source>
        <strain evidence="1 2">OSY-TC318</strain>
    </source>
</reference>
<gene>
    <name evidence="1" type="ORF">EUZ87_07475</name>
</gene>
<evidence type="ECO:0000313" key="1">
    <source>
        <dbReference type="EMBL" id="TBX42587.1"/>
    </source>
</evidence>
<dbReference type="AlphaFoldDB" id="A0A4Q9Y136"/>
<comment type="caution">
    <text evidence="1">The sequence shown here is derived from an EMBL/GenBank/DDBJ whole genome shotgun (WGS) entry which is preliminary data.</text>
</comment>
<dbReference type="RefSeq" id="WP_131509902.1">
    <property type="nucleotide sequence ID" value="NZ_CAKMBI010000016.1"/>
</dbReference>
<protein>
    <submittedName>
        <fullName evidence="1">Uncharacterized protein</fullName>
    </submittedName>
</protein>
<accession>A0A4Q9Y136</accession>
<evidence type="ECO:0000313" key="2">
    <source>
        <dbReference type="Proteomes" id="UP000292648"/>
    </source>
</evidence>